<feature type="transmembrane region" description="Helical" evidence="5">
    <location>
        <begin position="402"/>
        <end position="422"/>
    </location>
</feature>
<accession>A0ABD1ZNB0</accession>
<keyword evidence="2 5" id="KW-0812">Transmembrane</keyword>
<organism evidence="6 7">
    <name type="scientific">Riccia fluitans</name>
    <dbReference type="NCBI Taxonomy" id="41844"/>
    <lineage>
        <taxon>Eukaryota</taxon>
        <taxon>Viridiplantae</taxon>
        <taxon>Streptophyta</taxon>
        <taxon>Embryophyta</taxon>
        <taxon>Marchantiophyta</taxon>
        <taxon>Marchantiopsida</taxon>
        <taxon>Marchantiidae</taxon>
        <taxon>Marchantiales</taxon>
        <taxon>Ricciaceae</taxon>
        <taxon>Riccia</taxon>
    </lineage>
</organism>
<dbReference type="PANTHER" id="PTHR31652">
    <property type="entry name" value="LIMR FAMILY PROTEIN DDB_G0283707-RELATED"/>
    <property type="match status" value="1"/>
</dbReference>
<sequence>MSDGFMGGGKRLETRSSLRLAIFIRGGLPGVRADVAVANFTDEFCFLVDIRARQGMLSMCSCVHHKNRIGNQTPPEFFPLGCSSIGCLVGQELLRSHAIYNGSCNYTLPMKQLWYAVYIINVVLVFFLIPFAIFYYEGDQEKTWIQRAFSALLWCGVTAIVVGLVLGILYGLIGKVDFTIRRLNSNTQAFTSDFTQLTASSPCLPWPNNPNQCAAYLASPDSVAKWTMRVSFPQYVIALSTIVGSFLFTFFGGVGMAVLPLGLIFAFIRRPRTIITRAQYIKEATELGKRAKEIREVALALQREERSGSKGRKWKKNVKQVQQELVYLEQDQEALEEVYPQGEKAETSWALTVLGYLAKLFLGLLGLVVTVVWLVHIIIFMLVNPPVSPFLNSFFVKLDDAWGLLGTSAFAFFCLYLILAVISGEMHVGLNVVFFTIHPMKWNGTLMNSFLFNVGLILLCSISVIQFSAKAFSVYAQATAVQEIFGNQLENLRGIKYLFRFNIFQIAFVIFALLTTIYYFTVGLKKKQRKGKFQLV</sequence>
<evidence type="ECO:0000313" key="6">
    <source>
        <dbReference type="EMBL" id="KAL2652415.1"/>
    </source>
</evidence>
<feature type="transmembrane region" description="Helical" evidence="5">
    <location>
        <begin position="235"/>
        <end position="268"/>
    </location>
</feature>
<feature type="transmembrane region" description="Helical" evidence="5">
    <location>
        <begin position="497"/>
        <end position="520"/>
    </location>
</feature>
<evidence type="ECO:0000313" key="7">
    <source>
        <dbReference type="Proteomes" id="UP001605036"/>
    </source>
</evidence>
<evidence type="ECO:0000256" key="5">
    <source>
        <dbReference type="SAM" id="Phobius"/>
    </source>
</evidence>
<gene>
    <name evidence="6" type="ORF">R1flu_020543</name>
</gene>
<dbReference type="EMBL" id="JBHFFA010000001">
    <property type="protein sequence ID" value="KAL2652415.1"/>
    <property type="molecule type" value="Genomic_DNA"/>
</dbReference>
<feature type="transmembrane region" description="Helical" evidence="5">
    <location>
        <begin position="148"/>
        <end position="173"/>
    </location>
</feature>
<comment type="subcellular location">
    <subcellularLocation>
        <location evidence="1">Membrane</location>
        <topology evidence="1">Multi-pass membrane protein</topology>
    </subcellularLocation>
</comment>
<proteinExistence type="predicted"/>
<comment type="caution">
    <text evidence="6">The sequence shown here is derived from an EMBL/GenBank/DDBJ whole genome shotgun (WGS) entry which is preliminary data.</text>
</comment>
<feature type="transmembrane region" description="Helical" evidence="5">
    <location>
        <begin position="113"/>
        <end position="136"/>
    </location>
</feature>
<evidence type="ECO:0000256" key="3">
    <source>
        <dbReference type="ARBA" id="ARBA00022989"/>
    </source>
</evidence>
<evidence type="ECO:0000256" key="4">
    <source>
        <dbReference type="ARBA" id="ARBA00023136"/>
    </source>
</evidence>
<dbReference type="PANTHER" id="PTHR31652:SF0">
    <property type="entry name" value="LIMR FAMILY PROTEIN DDB_G0283707-RELATED"/>
    <property type="match status" value="1"/>
</dbReference>
<feature type="transmembrane region" description="Helical" evidence="5">
    <location>
        <begin position="360"/>
        <end position="382"/>
    </location>
</feature>
<name>A0ABD1ZNB0_9MARC</name>
<keyword evidence="3 5" id="KW-1133">Transmembrane helix</keyword>
<feature type="transmembrane region" description="Helical" evidence="5">
    <location>
        <begin position="450"/>
        <end position="469"/>
    </location>
</feature>
<keyword evidence="7" id="KW-1185">Reference proteome</keyword>
<reference evidence="6 7" key="1">
    <citation type="submission" date="2024-09" db="EMBL/GenBank/DDBJ databases">
        <title>Chromosome-scale assembly of Riccia fluitans.</title>
        <authorList>
            <person name="Paukszto L."/>
            <person name="Sawicki J."/>
            <person name="Karawczyk K."/>
            <person name="Piernik-Szablinska J."/>
            <person name="Szczecinska M."/>
            <person name="Mazdziarz M."/>
        </authorList>
    </citation>
    <scope>NUCLEOTIDE SEQUENCE [LARGE SCALE GENOMIC DNA]</scope>
    <source>
        <strain evidence="6">Rf_01</strain>
        <tissue evidence="6">Aerial parts of the thallus</tissue>
    </source>
</reference>
<keyword evidence="4 5" id="KW-0472">Membrane</keyword>
<evidence type="ECO:0008006" key="8">
    <source>
        <dbReference type="Google" id="ProtNLM"/>
    </source>
</evidence>
<dbReference type="InterPro" id="IPR006876">
    <property type="entry name" value="LMBR1-like_membr_prot"/>
</dbReference>
<dbReference type="Pfam" id="PF04791">
    <property type="entry name" value="LMBR1"/>
    <property type="match status" value="1"/>
</dbReference>
<protein>
    <recommendedName>
        <fullName evidence="8">LIMR family protein</fullName>
    </recommendedName>
</protein>
<dbReference type="Proteomes" id="UP001605036">
    <property type="component" value="Unassembled WGS sequence"/>
</dbReference>
<evidence type="ECO:0000256" key="1">
    <source>
        <dbReference type="ARBA" id="ARBA00004141"/>
    </source>
</evidence>
<evidence type="ECO:0000256" key="2">
    <source>
        <dbReference type="ARBA" id="ARBA00022692"/>
    </source>
</evidence>
<dbReference type="GO" id="GO:0016020">
    <property type="term" value="C:membrane"/>
    <property type="evidence" value="ECO:0007669"/>
    <property type="project" value="UniProtKB-SubCell"/>
</dbReference>
<dbReference type="AlphaFoldDB" id="A0ABD1ZNB0"/>